<evidence type="ECO:0000313" key="3">
    <source>
        <dbReference type="Proteomes" id="UP001494588"/>
    </source>
</evidence>
<sequence length="99" mass="11909">MRLFLRTVIALSVTFGAVGVHAQSRVDENMLHVNAYDDRIEARRLEEHREEERRAEEHREEAHREEAHREEEHREARIAAYNAWLQRWHETRTIEATTP</sequence>
<dbReference type="Proteomes" id="UP001494588">
    <property type="component" value="Unassembled WGS sequence"/>
</dbReference>
<name>A0ABU9QGH3_9BURK</name>
<dbReference type="RefSeq" id="WP_201655066.1">
    <property type="nucleotide sequence ID" value="NZ_CAJHCS010000021.1"/>
</dbReference>
<feature type="region of interest" description="Disordered" evidence="1">
    <location>
        <begin position="46"/>
        <end position="73"/>
    </location>
</feature>
<evidence type="ECO:0000313" key="2">
    <source>
        <dbReference type="EMBL" id="MEM5288524.1"/>
    </source>
</evidence>
<reference evidence="2 3" key="1">
    <citation type="submission" date="2024-01" db="EMBL/GenBank/DDBJ databases">
        <title>The diversity of rhizobia nodulating Mimosa spp. in eleven states of Brazil covering several biomes is determined by host plant, location, and edaphic factors.</title>
        <authorList>
            <person name="Rouws L."/>
            <person name="Barauna A."/>
            <person name="Beukes C."/>
            <person name="De Faria S.M."/>
            <person name="Gross E."/>
            <person name="Dos Reis Junior F.B."/>
            <person name="Simon M."/>
            <person name="Maluk M."/>
            <person name="Odee D.W."/>
            <person name="Kenicer G."/>
            <person name="Young J.P.W."/>
            <person name="Reis V.M."/>
            <person name="Zilli J."/>
            <person name="James E.K."/>
        </authorList>
    </citation>
    <scope>NUCLEOTIDE SEQUENCE [LARGE SCALE GENOMIC DNA]</scope>
    <source>
        <strain evidence="2 3">JPY77</strain>
    </source>
</reference>
<comment type="caution">
    <text evidence="2">The sequence shown here is derived from an EMBL/GenBank/DDBJ whole genome shotgun (WGS) entry which is preliminary data.</text>
</comment>
<keyword evidence="3" id="KW-1185">Reference proteome</keyword>
<dbReference type="EMBL" id="JAZHGC010000019">
    <property type="protein sequence ID" value="MEM5288524.1"/>
    <property type="molecule type" value="Genomic_DNA"/>
</dbReference>
<protein>
    <submittedName>
        <fullName evidence="2">Uncharacterized protein</fullName>
    </submittedName>
</protein>
<proteinExistence type="predicted"/>
<evidence type="ECO:0000256" key="1">
    <source>
        <dbReference type="SAM" id="MobiDB-lite"/>
    </source>
</evidence>
<organism evidence="2 3">
    <name type="scientific">Paraburkholderia sabiae</name>
    <dbReference type="NCBI Taxonomy" id="273251"/>
    <lineage>
        <taxon>Bacteria</taxon>
        <taxon>Pseudomonadati</taxon>
        <taxon>Pseudomonadota</taxon>
        <taxon>Betaproteobacteria</taxon>
        <taxon>Burkholderiales</taxon>
        <taxon>Burkholderiaceae</taxon>
        <taxon>Paraburkholderia</taxon>
    </lineage>
</organism>
<accession>A0ABU9QGH3</accession>
<gene>
    <name evidence="2" type="ORF">V4C55_22620</name>
</gene>